<dbReference type="GO" id="GO:0005737">
    <property type="term" value="C:cytoplasm"/>
    <property type="evidence" value="ECO:0007669"/>
    <property type="project" value="TreeGrafter"/>
</dbReference>
<dbReference type="InterPro" id="IPR051468">
    <property type="entry name" value="Fungal_SecMetab_SDRs"/>
</dbReference>
<dbReference type="AlphaFoldDB" id="A0A177E2M6"/>
<protein>
    <submittedName>
        <fullName evidence="3">Short-chain dehydrogenase/reductase SDR</fullName>
    </submittedName>
</protein>
<dbReference type="Pfam" id="PF00106">
    <property type="entry name" value="adh_short"/>
    <property type="match status" value="1"/>
</dbReference>
<dbReference type="OMA" id="GWENNPG"/>
<dbReference type="GeneID" id="29115079"/>
<accession>A0A177E2M6</accession>
<dbReference type="VEuPathDB" id="FungiDB:CC77DRAFT_1089706"/>
<sequence length="251" mass="26555">MASYLITGSSRGIGLGYVTILARKDASEVGKIFAAARSENSALKRLISESAGRIEFVPLEVTSGESAVKAAQHVERSLGGKGLDILINNAGVSSHTEGGIENMTDLTEVLNVNVFGVHNVTRAFLPILKKGQLKKIVNISSSLGSMTLSPMGKFQPTPAYKVSKAALNMLTVQWAESLENDGFTVLAVCPGWVKTDMGTEAGHLTAEESVIGGLNVIFGHTAADSGKFFVIDLPGKEVNGEKIYDGSVRPY</sequence>
<dbReference type="CDD" id="cd05325">
    <property type="entry name" value="carb_red_sniffer_like_SDR_c"/>
    <property type="match status" value="1"/>
</dbReference>
<keyword evidence="4" id="KW-1185">Reference proteome</keyword>
<evidence type="ECO:0000256" key="2">
    <source>
        <dbReference type="RuleBase" id="RU000363"/>
    </source>
</evidence>
<evidence type="ECO:0000313" key="4">
    <source>
        <dbReference type="Proteomes" id="UP000077248"/>
    </source>
</evidence>
<dbReference type="RefSeq" id="XP_018391142.1">
    <property type="nucleotide sequence ID" value="XM_018529485.1"/>
</dbReference>
<evidence type="ECO:0000313" key="3">
    <source>
        <dbReference type="EMBL" id="OAG25721.1"/>
    </source>
</evidence>
<evidence type="ECO:0000256" key="1">
    <source>
        <dbReference type="ARBA" id="ARBA00006484"/>
    </source>
</evidence>
<dbReference type="PANTHER" id="PTHR43544">
    <property type="entry name" value="SHORT-CHAIN DEHYDROGENASE/REDUCTASE"/>
    <property type="match status" value="1"/>
</dbReference>
<proteinExistence type="inferred from homology"/>
<organism evidence="3 4">
    <name type="scientific">Alternaria alternata</name>
    <name type="common">Alternaria rot fungus</name>
    <name type="synonym">Torula alternata</name>
    <dbReference type="NCBI Taxonomy" id="5599"/>
    <lineage>
        <taxon>Eukaryota</taxon>
        <taxon>Fungi</taxon>
        <taxon>Dikarya</taxon>
        <taxon>Ascomycota</taxon>
        <taxon>Pezizomycotina</taxon>
        <taxon>Dothideomycetes</taxon>
        <taxon>Pleosporomycetidae</taxon>
        <taxon>Pleosporales</taxon>
        <taxon>Pleosporineae</taxon>
        <taxon>Pleosporaceae</taxon>
        <taxon>Alternaria</taxon>
        <taxon>Alternaria sect. Alternaria</taxon>
        <taxon>Alternaria alternata complex</taxon>
    </lineage>
</organism>
<name>A0A177E2M6_ALTAL</name>
<comment type="similarity">
    <text evidence="1 2">Belongs to the short-chain dehydrogenases/reductases (SDR) family.</text>
</comment>
<dbReference type="GO" id="GO:0016491">
    <property type="term" value="F:oxidoreductase activity"/>
    <property type="evidence" value="ECO:0007669"/>
    <property type="project" value="TreeGrafter"/>
</dbReference>
<gene>
    <name evidence="3" type="ORF">CC77DRAFT_1089706</name>
</gene>
<dbReference type="KEGG" id="aalt:CC77DRAFT_1089706"/>
<dbReference type="SUPFAM" id="SSF51735">
    <property type="entry name" value="NAD(P)-binding Rossmann-fold domains"/>
    <property type="match status" value="1"/>
</dbReference>
<dbReference type="InterPro" id="IPR002347">
    <property type="entry name" value="SDR_fam"/>
</dbReference>
<dbReference type="PRINTS" id="PR00080">
    <property type="entry name" value="SDRFAMILY"/>
</dbReference>
<dbReference type="Proteomes" id="UP000077248">
    <property type="component" value="Unassembled WGS sequence"/>
</dbReference>
<dbReference type="PANTHER" id="PTHR43544:SF36">
    <property type="entry name" value="CHAIN OXIDOREDUCTASE (CSGA), PUTATIVE (AFU_ORTHOLOGUE AFUA_4G00910)-RELATED"/>
    <property type="match status" value="1"/>
</dbReference>
<reference evidence="3 4" key="1">
    <citation type="submission" date="2016-05" db="EMBL/GenBank/DDBJ databases">
        <title>Comparative analysis of secretome profiles of manganese(II)-oxidizing ascomycete fungi.</title>
        <authorList>
            <consortium name="DOE Joint Genome Institute"/>
            <person name="Zeiner C.A."/>
            <person name="Purvine S.O."/>
            <person name="Zink E.M."/>
            <person name="Wu S."/>
            <person name="Pasa-Tolic L."/>
            <person name="Chaput D.L."/>
            <person name="Haridas S."/>
            <person name="Grigoriev I.V."/>
            <person name="Santelli C.M."/>
            <person name="Hansel C.M."/>
        </authorList>
    </citation>
    <scope>NUCLEOTIDE SEQUENCE [LARGE SCALE GENOMIC DNA]</scope>
    <source>
        <strain evidence="3 4">SRC1lrK2f</strain>
    </source>
</reference>
<dbReference type="Gene3D" id="3.40.50.720">
    <property type="entry name" value="NAD(P)-binding Rossmann-like Domain"/>
    <property type="match status" value="1"/>
</dbReference>
<dbReference type="InterPro" id="IPR036291">
    <property type="entry name" value="NAD(P)-bd_dom_sf"/>
</dbReference>
<dbReference type="EMBL" id="KV441469">
    <property type="protein sequence ID" value="OAG25721.1"/>
    <property type="molecule type" value="Genomic_DNA"/>
</dbReference>
<dbReference type="PRINTS" id="PR00081">
    <property type="entry name" value="GDHRDH"/>
</dbReference>